<dbReference type="AlphaFoldDB" id="A0A0A9EJ05"/>
<organism evidence="1">
    <name type="scientific">Arundo donax</name>
    <name type="common">Giant reed</name>
    <name type="synonym">Donax arundinaceus</name>
    <dbReference type="NCBI Taxonomy" id="35708"/>
    <lineage>
        <taxon>Eukaryota</taxon>
        <taxon>Viridiplantae</taxon>
        <taxon>Streptophyta</taxon>
        <taxon>Embryophyta</taxon>
        <taxon>Tracheophyta</taxon>
        <taxon>Spermatophyta</taxon>
        <taxon>Magnoliopsida</taxon>
        <taxon>Liliopsida</taxon>
        <taxon>Poales</taxon>
        <taxon>Poaceae</taxon>
        <taxon>PACMAD clade</taxon>
        <taxon>Arundinoideae</taxon>
        <taxon>Arundineae</taxon>
        <taxon>Arundo</taxon>
    </lineage>
</organism>
<proteinExistence type="predicted"/>
<evidence type="ECO:0000313" key="1">
    <source>
        <dbReference type="EMBL" id="JAE00057.1"/>
    </source>
</evidence>
<reference evidence="1" key="2">
    <citation type="journal article" date="2015" name="Data Brief">
        <title>Shoot transcriptome of the giant reed, Arundo donax.</title>
        <authorList>
            <person name="Barrero R.A."/>
            <person name="Guerrero F.D."/>
            <person name="Moolhuijzen P."/>
            <person name="Goolsby J.A."/>
            <person name="Tidwell J."/>
            <person name="Bellgard S.E."/>
            <person name="Bellgard M.I."/>
        </authorList>
    </citation>
    <scope>NUCLEOTIDE SEQUENCE</scope>
    <source>
        <tissue evidence="1">Shoot tissue taken approximately 20 cm above the soil surface</tissue>
    </source>
</reference>
<reference evidence="1" key="1">
    <citation type="submission" date="2014-09" db="EMBL/GenBank/DDBJ databases">
        <authorList>
            <person name="Magalhaes I.L.F."/>
            <person name="Oliveira U."/>
            <person name="Santos F.R."/>
            <person name="Vidigal T.H.D.A."/>
            <person name="Brescovit A.D."/>
            <person name="Santos A.J."/>
        </authorList>
    </citation>
    <scope>NUCLEOTIDE SEQUENCE</scope>
    <source>
        <tissue evidence="1">Shoot tissue taken approximately 20 cm above the soil surface</tissue>
    </source>
</reference>
<dbReference type="EMBL" id="GBRH01197839">
    <property type="protein sequence ID" value="JAE00057.1"/>
    <property type="molecule type" value="Transcribed_RNA"/>
</dbReference>
<accession>A0A0A9EJ05</accession>
<protein>
    <submittedName>
        <fullName evidence="1">Uncharacterized protein</fullName>
    </submittedName>
</protein>
<sequence>MMAQSFVLSSPLRRYIPYPSCCAHELCNESSL</sequence>
<name>A0A0A9EJ05_ARUDO</name>